<evidence type="ECO:0000313" key="2">
    <source>
        <dbReference type="EMBL" id="MFC5366516.1"/>
    </source>
</evidence>
<feature type="transmembrane region" description="Helical" evidence="1">
    <location>
        <begin position="66"/>
        <end position="88"/>
    </location>
</feature>
<protein>
    <submittedName>
        <fullName evidence="2">Uncharacterized protein</fullName>
    </submittedName>
</protein>
<feature type="transmembrane region" description="Helical" evidence="1">
    <location>
        <begin position="31"/>
        <end position="54"/>
    </location>
</feature>
<dbReference type="RefSeq" id="WP_227228141.1">
    <property type="nucleotide sequence ID" value="NZ_JAJCVJ010000001.1"/>
</dbReference>
<gene>
    <name evidence="2" type="ORF">ACFPJ5_06155</name>
</gene>
<accession>A0ABD5R8Z2</accession>
<comment type="caution">
    <text evidence="2">The sequence shown here is derived from an EMBL/GenBank/DDBJ whole genome shotgun (WGS) entry which is preliminary data.</text>
</comment>
<keyword evidence="3" id="KW-1185">Reference proteome</keyword>
<proteinExistence type="predicted"/>
<feature type="transmembrane region" description="Helical" evidence="1">
    <location>
        <begin position="6"/>
        <end position="24"/>
    </location>
</feature>
<keyword evidence="1" id="KW-0812">Transmembrane</keyword>
<dbReference type="Proteomes" id="UP001596201">
    <property type="component" value="Unassembled WGS sequence"/>
</dbReference>
<evidence type="ECO:0000313" key="3">
    <source>
        <dbReference type="Proteomes" id="UP001596201"/>
    </source>
</evidence>
<sequence>MNYALLFNGSLFVFGLAAVGDALVRLTTDGVALIEVIVFGAGLLITVPAAVALYRGDDPFEVTGRHWLAIVAAAGTGLYLLGLTVRYLG</sequence>
<evidence type="ECO:0000256" key="1">
    <source>
        <dbReference type="SAM" id="Phobius"/>
    </source>
</evidence>
<name>A0ABD5R8Z2_9EURY</name>
<organism evidence="2 3">
    <name type="scientific">Salinirubrum litoreum</name>
    <dbReference type="NCBI Taxonomy" id="1126234"/>
    <lineage>
        <taxon>Archaea</taxon>
        <taxon>Methanobacteriati</taxon>
        <taxon>Methanobacteriota</taxon>
        <taxon>Stenosarchaea group</taxon>
        <taxon>Halobacteria</taxon>
        <taxon>Halobacteriales</taxon>
        <taxon>Haloferacaceae</taxon>
        <taxon>Salinirubrum</taxon>
    </lineage>
</organism>
<dbReference type="EMBL" id="JBHSKX010000001">
    <property type="protein sequence ID" value="MFC5366516.1"/>
    <property type="molecule type" value="Genomic_DNA"/>
</dbReference>
<reference evidence="2 3" key="1">
    <citation type="journal article" date="2019" name="Int. J. Syst. Evol. Microbiol.">
        <title>The Global Catalogue of Microorganisms (GCM) 10K type strain sequencing project: providing services to taxonomists for standard genome sequencing and annotation.</title>
        <authorList>
            <consortium name="The Broad Institute Genomics Platform"/>
            <consortium name="The Broad Institute Genome Sequencing Center for Infectious Disease"/>
            <person name="Wu L."/>
            <person name="Ma J."/>
        </authorList>
    </citation>
    <scope>NUCLEOTIDE SEQUENCE [LARGE SCALE GENOMIC DNA]</scope>
    <source>
        <strain evidence="2 3">CGMCC 1.12237</strain>
    </source>
</reference>
<keyword evidence="1" id="KW-1133">Transmembrane helix</keyword>
<dbReference type="AlphaFoldDB" id="A0ABD5R8Z2"/>
<keyword evidence="1" id="KW-0472">Membrane</keyword>